<dbReference type="VEuPathDB" id="VectorBase:ASIS020117"/>
<protein>
    <submittedName>
        <fullName evidence="6">NRF domain-containing protein</fullName>
    </submittedName>
</protein>
<dbReference type="EMBL" id="ATLV01025565">
    <property type="status" value="NOT_ANNOTATED_CDS"/>
    <property type="molecule type" value="Genomic_DNA"/>
</dbReference>
<reference evidence="6" key="2">
    <citation type="submission" date="2020-05" db="UniProtKB">
        <authorList>
            <consortium name="EnsemblMetazoa"/>
        </authorList>
    </citation>
    <scope>IDENTIFICATION</scope>
</reference>
<dbReference type="VEuPathDB" id="VectorBase:ASIC020687"/>
<dbReference type="EMBL" id="ATLV01025568">
    <property type="status" value="NOT_ANNOTATED_CDS"/>
    <property type="molecule type" value="Genomic_DNA"/>
</dbReference>
<dbReference type="EMBL" id="ATLV01025567">
    <property type="status" value="NOT_ANNOTATED_CDS"/>
    <property type="molecule type" value="Genomic_DNA"/>
</dbReference>
<dbReference type="STRING" id="74873.A0A084WQE5"/>
<dbReference type="Pfam" id="PF20146">
    <property type="entry name" value="NRF"/>
    <property type="match status" value="1"/>
</dbReference>
<dbReference type="EMBL" id="KE525394">
    <property type="protein sequence ID" value="KFB52439.1"/>
    <property type="molecule type" value="Genomic_DNA"/>
</dbReference>
<dbReference type="SMART" id="SM00703">
    <property type="entry name" value="NRF"/>
    <property type="match status" value="1"/>
</dbReference>
<feature type="region of interest" description="Disordered" evidence="1">
    <location>
        <begin position="959"/>
        <end position="1006"/>
    </location>
</feature>
<dbReference type="Proteomes" id="UP000030765">
    <property type="component" value="Unassembled WGS sequence"/>
</dbReference>
<dbReference type="EMBL" id="ATLV01025566">
    <property type="status" value="NOT_ANNOTATED_CDS"/>
    <property type="molecule type" value="Genomic_DNA"/>
</dbReference>
<feature type="signal peptide" evidence="3">
    <location>
        <begin position="1"/>
        <end position="23"/>
    </location>
</feature>
<evidence type="ECO:0000313" key="5">
    <source>
        <dbReference type="EMBL" id="KFB52439.1"/>
    </source>
</evidence>
<feature type="compositionally biased region" description="Polar residues" evidence="1">
    <location>
        <begin position="901"/>
        <end position="910"/>
    </location>
</feature>
<evidence type="ECO:0000256" key="2">
    <source>
        <dbReference type="SAM" id="Phobius"/>
    </source>
</evidence>
<feature type="transmembrane region" description="Helical" evidence="2">
    <location>
        <begin position="796"/>
        <end position="820"/>
    </location>
</feature>
<dbReference type="AlphaFoldDB" id="A0A084WQE5"/>
<dbReference type="EnsemblMetazoa" id="ASIC020687-RA">
    <property type="protein sequence ID" value="ASIC020687-PA"/>
    <property type="gene ID" value="ASIC020687"/>
</dbReference>
<feature type="transmembrane region" description="Helical" evidence="2">
    <location>
        <begin position="462"/>
        <end position="477"/>
    </location>
</feature>
<evidence type="ECO:0000313" key="7">
    <source>
        <dbReference type="Proteomes" id="UP000030765"/>
    </source>
</evidence>
<gene>
    <name evidence="5" type="ORF">ZHAS_00020687</name>
</gene>
<dbReference type="EMBL" id="ATLV01025569">
    <property type="status" value="NOT_ANNOTATED_CDS"/>
    <property type="molecule type" value="Genomic_DNA"/>
</dbReference>
<feature type="transmembrane region" description="Helical" evidence="2">
    <location>
        <begin position="484"/>
        <end position="502"/>
    </location>
</feature>
<evidence type="ECO:0000256" key="3">
    <source>
        <dbReference type="SAM" id="SignalP"/>
    </source>
</evidence>
<feature type="domain" description="Nose resistant-to-fluoxetine protein N-terminal" evidence="4">
    <location>
        <begin position="72"/>
        <end position="231"/>
    </location>
</feature>
<evidence type="ECO:0000313" key="6">
    <source>
        <dbReference type="EnsemblMetazoa" id="ASIC020687-PA"/>
    </source>
</evidence>
<dbReference type="VEuPathDB" id="VectorBase:ASIS023685"/>
<feature type="chain" id="PRO_5001785104" evidence="3">
    <location>
        <begin position="24"/>
        <end position="1096"/>
    </location>
</feature>
<dbReference type="VEuPathDB" id="VectorBase:ASIS023216"/>
<evidence type="ECO:0000256" key="1">
    <source>
        <dbReference type="SAM" id="MobiDB-lite"/>
    </source>
</evidence>
<dbReference type="OrthoDB" id="207378at2759"/>
<dbReference type="PANTHER" id="PTHR11161:SF72">
    <property type="entry name" value="FI21449P1"/>
    <property type="match status" value="1"/>
</dbReference>
<dbReference type="EMBL" id="ATLV01025564">
    <property type="status" value="NOT_ANNOTATED_CDS"/>
    <property type="molecule type" value="Genomic_DNA"/>
</dbReference>
<dbReference type="InterPro" id="IPR006621">
    <property type="entry name" value="Nose-resist-to-fluoxetine_N"/>
</dbReference>
<name>A0A084WQE5_ANOSI</name>
<dbReference type="PANTHER" id="PTHR11161">
    <property type="entry name" value="O-ACYLTRANSFERASE"/>
    <property type="match status" value="1"/>
</dbReference>
<keyword evidence="2" id="KW-0812">Transmembrane</keyword>
<feature type="transmembrane region" description="Helical" evidence="2">
    <location>
        <begin position="220"/>
        <end position="245"/>
    </location>
</feature>
<keyword evidence="2" id="KW-1133">Transmembrane helix</keyword>
<proteinExistence type="predicted"/>
<keyword evidence="2" id="KW-0472">Membrane</keyword>
<feature type="transmembrane region" description="Helical" evidence="2">
    <location>
        <begin position="394"/>
        <end position="418"/>
    </location>
</feature>
<feature type="compositionally biased region" description="Polar residues" evidence="1">
    <location>
        <begin position="992"/>
        <end position="1006"/>
    </location>
</feature>
<keyword evidence="3" id="KW-0732">Signal</keyword>
<keyword evidence="7" id="KW-1185">Reference proteome</keyword>
<evidence type="ECO:0000259" key="4">
    <source>
        <dbReference type="SMART" id="SM00703"/>
    </source>
</evidence>
<feature type="transmembrane region" description="Helical" evidence="2">
    <location>
        <begin position="522"/>
        <end position="540"/>
    </location>
</feature>
<sequence>MKRNRIWWACATVLLLAVAQTAGQDANSSDATPVESATEFSFDRLILLEEKLTVFDIKRIANGWGTLRPRLSGRCGEQMTQYLQGLQDEKLWALKMDDSSGKYNKGFFWGNNYWTGSRDQCSYIHQNESGIEPAPKKKGRNTDITYINGNFLGSSEMEHENPPFLPGFYMAKILINGTESFNAIRTVVVGLCLPSACSIADELVGVRSPTLNNFSLWDDFTFRILFVFSVIVVVLLIGGTGYDLILRRRYKAQMRIKSYCKELTSDMSTGLGCTTYDLTRREPEENGKGNCTVIRVPTGVNNNNSDENLAVELTATEEAKLSLWAELLLSFSVVTNFKAICDKNVGNDTIPSIHGLRAISMAWVILGHTMIVVFKYSDNMELRKVVEKEFLFQIVLNGAYSVDTFFFISGFLVSFIYFRTNAKGNLEKLTKGVNELTAGTFHFFGLVGYRFVSWYLADDTQFYIIGALILIIAVRHFKFAATMMSVFMVSAWATTAYIAFSNNHMPDADDPFALFDKIYDKPWTRLGPYLVGMSVGWILFKTNSKIKMSLVSEAVSRAWPENTVRDIDREIYVPECGTTVSPVVSNGGSSLARYRKTSTAHFPYASRARSTRTLILFACAVVVVWPARITLAQSNYASHANSIEYQGEGLPEEATLDGKVTKLDDLSNIIFLNRTRASLNCAAGYMQVEMKFNEPFFGKAYADYDRNSACQTSGKGDLSYRIDLPLKGCGTKQGPQRVFTNNIVVRFHPGLEMDGDEIITIVCRYPPPVAPIPAGLPAPIINGPSVIEPPLKGIQILFIICAIMFLTLLLLGLGVSYYCLRRRPIPIVRRVVHVGSGSEITALESGSIGNWRGSVSGFKVARPVVAMPPIQSSSGSEGALIPSDYPSESQSENEEVETGSLPVSSRGSSASAYENGAYVHDGLSLASAEHMQAYGQTHELHLAGAGMALAPPSPKFDIQVRVKRSPPPPSVHSGGLSTGGSSASDTESNSSTLVSHTGIDRNNLSTILETQEDRDSVMTTESYPASAADGGHSQFTYIPELHTAPAHHHDYPPSPPPMPPAVPAYNMTVNIFSLSTFLSPHQLLPAVLAEGSSPIT</sequence>
<accession>A0A084WQE5</accession>
<dbReference type="InterPro" id="IPR052728">
    <property type="entry name" value="O2_lipid_transport_reg"/>
</dbReference>
<feature type="compositionally biased region" description="Low complexity" evidence="1">
    <location>
        <begin position="971"/>
        <end position="991"/>
    </location>
</feature>
<reference evidence="5 7" key="1">
    <citation type="journal article" date="2014" name="BMC Genomics">
        <title>Genome sequence of Anopheles sinensis provides insight into genetics basis of mosquito competence for malaria parasites.</title>
        <authorList>
            <person name="Zhou D."/>
            <person name="Zhang D."/>
            <person name="Ding G."/>
            <person name="Shi L."/>
            <person name="Hou Q."/>
            <person name="Ye Y."/>
            <person name="Xu Y."/>
            <person name="Zhou H."/>
            <person name="Xiong C."/>
            <person name="Li S."/>
            <person name="Yu J."/>
            <person name="Hong S."/>
            <person name="Yu X."/>
            <person name="Zou P."/>
            <person name="Chen C."/>
            <person name="Chang X."/>
            <person name="Wang W."/>
            <person name="Lv Y."/>
            <person name="Sun Y."/>
            <person name="Ma L."/>
            <person name="Shen B."/>
            <person name="Zhu C."/>
        </authorList>
    </citation>
    <scope>NUCLEOTIDE SEQUENCE [LARGE SCALE GENOMIC DNA]</scope>
</reference>
<feature type="region of interest" description="Disordered" evidence="1">
    <location>
        <begin position="869"/>
        <end position="910"/>
    </location>
</feature>
<organism evidence="5">
    <name type="scientific">Anopheles sinensis</name>
    <name type="common">Mosquito</name>
    <dbReference type="NCBI Taxonomy" id="74873"/>
    <lineage>
        <taxon>Eukaryota</taxon>
        <taxon>Metazoa</taxon>
        <taxon>Ecdysozoa</taxon>
        <taxon>Arthropoda</taxon>
        <taxon>Hexapoda</taxon>
        <taxon>Insecta</taxon>
        <taxon>Pterygota</taxon>
        <taxon>Neoptera</taxon>
        <taxon>Endopterygota</taxon>
        <taxon>Diptera</taxon>
        <taxon>Nematocera</taxon>
        <taxon>Culicoidea</taxon>
        <taxon>Culicidae</taxon>
        <taxon>Anophelinae</taxon>
        <taxon>Anopheles</taxon>
    </lineage>
</organism>